<feature type="domain" description="G" evidence="1">
    <location>
        <begin position="38"/>
        <end position="154"/>
    </location>
</feature>
<organism evidence="2">
    <name type="scientific">Thermoleptolyngbya oregonensis NK1-22</name>
    <dbReference type="NCBI Taxonomy" id="2547457"/>
    <lineage>
        <taxon>Bacteria</taxon>
        <taxon>Bacillati</taxon>
        <taxon>Cyanobacteriota</taxon>
        <taxon>Cyanophyceae</taxon>
        <taxon>Oculatellales</taxon>
        <taxon>Oculatellaceae</taxon>
        <taxon>Thermoleptolyngbya</taxon>
    </lineage>
</organism>
<protein>
    <submittedName>
        <fullName evidence="2">GTP-binding protein</fullName>
    </submittedName>
</protein>
<evidence type="ECO:0000259" key="1">
    <source>
        <dbReference type="Pfam" id="PF01926"/>
    </source>
</evidence>
<dbReference type="GO" id="GO:0005829">
    <property type="term" value="C:cytosol"/>
    <property type="evidence" value="ECO:0007669"/>
    <property type="project" value="TreeGrafter"/>
</dbReference>
<dbReference type="SUPFAM" id="SSF52540">
    <property type="entry name" value="P-loop containing nucleoside triphosphate hydrolases"/>
    <property type="match status" value="1"/>
</dbReference>
<dbReference type="RefSeq" id="WP_316789206.1">
    <property type="nucleotide sequence ID" value="NZ_CP053540.1"/>
</dbReference>
<accession>A0AA96Y7U4</accession>
<dbReference type="PANTHER" id="PTHR42714:SF2">
    <property type="entry name" value="TRNA MODIFICATION GTPASE GTPBP3, MITOCHONDRIAL"/>
    <property type="match status" value="1"/>
</dbReference>
<sequence length="286" mass="31992">MKSFLELLNDLKEAKIVPPEKAAALVKRVEEILSYEPRVGVFGKTGAGKSSLCNALFGAEIAKISDVAACTRNPQEILVQVGTGGIKLVDCPGVGESQKRDEEYRQLYEKLLPELDLILWLVKADDRALSSDQKFFTEVVRPNLNGKPLFLVLSQVDKIEPIRDWNVEQRLPGTKQQQNIEAKIAHLAEFFDLSKTQVVPISANEEYNLVAFVNDIVFALPKDRKITFTKAVKDEVRSEEAKTEAEKGFFEVVGETIGEMFGAGEIGKVVGKAVDKFFEKLFRGWW</sequence>
<name>A0AA96Y7U4_9CYAN</name>
<dbReference type="EMBL" id="CP053540">
    <property type="protein sequence ID" value="WOB45336.1"/>
    <property type="molecule type" value="Genomic_DNA"/>
</dbReference>
<dbReference type="InterPro" id="IPR006073">
    <property type="entry name" value="GTP-bd"/>
</dbReference>
<dbReference type="Pfam" id="PF01926">
    <property type="entry name" value="MMR_HSR1"/>
    <property type="match status" value="1"/>
</dbReference>
<dbReference type="AlphaFoldDB" id="A0AA96Y7U4"/>
<dbReference type="InterPro" id="IPR027417">
    <property type="entry name" value="P-loop_NTPase"/>
</dbReference>
<gene>
    <name evidence="2" type="ORF">HNI00_21030</name>
</gene>
<dbReference type="GO" id="GO:0005525">
    <property type="term" value="F:GTP binding"/>
    <property type="evidence" value="ECO:0007669"/>
    <property type="project" value="InterPro"/>
</dbReference>
<dbReference type="GO" id="GO:0030488">
    <property type="term" value="P:tRNA methylation"/>
    <property type="evidence" value="ECO:0007669"/>
    <property type="project" value="TreeGrafter"/>
</dbReference>
<reference evidence="2" key="1">
    <citation type="submission" date="2020-05" db="EMBL/GenBank/DDBJ databases">
        <authorList>
            <person name="Zhu T."/>
            <person name="Keshari N."/>
            <person name="Lu X."/>
        </authorList>
    </citation>
    <scope>NUCLEOTIDE SEQUENCE</scope>
    <source>
        <strain evidence="2">NK1-22</strain>
    </source>
</reference>
<evidence type="ECO:0000313" key="2">
    <source>
        <dbReference type="EMBL" id="WOB45336.1"/>
    </source>
</evidence>
<dbReference type="Gene3D" id="3.40.50.300">
    <property type="entry name" value="P-loop containing nucleotide triphosphate hydrolases"/>
    <property type="match status" value="1"/>
</dbReference>
<proteinExistence type="predicted"/>
<dbReference type="GO" id="GO:0002098">
    <property type="term" value="P:tRNA wobble uridine modification"/>
    <property type="evidence" value="ECO:0007669"/>
    <property type="project" value="TreeGrafter"/>
</dbReference>
<dbReference type="CDD" id="cd11383">
    <property type="entry name" value="YfjP"/>
    <property type="match status" value="1"/>
</dbReference>
<dbReference type="KEGG" id="tog:HNI00_21030"/>
<dbReference type="PANTHER" id="PTHR42714">
    <property type="entry name" value="TRNA MODIFICATION GTPASE GTPBP3"/>
    <property type="match status" value="1"/>
</dbReference>